<dbReference type="InterPro" id="IPR050418">
    <property type="entry name" value="D-iso_2-hydroxyacid_DH_PdxB"/>
</dbReference>
<dbReference type="PANTHER" id="PTHR43761">
    <property type="entry name" value="D-ISOMER SPECIFIC 2-HYDROXYACID DEHYDROGENASE FAMILY PROTEIN (AFU_ORTHOLOGUE AFUA_1G13630)"/>
    <property type="match status" value="1"/>
</dbReference>
<evidence type="ECO:0000256" key="6">
    <source>
        <dbReference type="ARBA" id="ARBA00021582"/>
    </source>
</evidence>
<reference evidence="16" key="2">
    <citation type="submission" date="2016-01" db="EMBL/GenBank/DDBJ databases">
        <authorList>
            <person name="Oliw E.H."/>
        </authorList>
    </citation>
    <scope>NUCLEOTIDE SEQUENCE [LARGE SCALE GENOMIC DNA]</scope>
    <source>
        <strain evidence="16">MDcuke</strain>
    </source>
</reference>
<evidence type="ECO:0000256" key="9">
    <source>
        <dbReference type="ARBA" id="ARBA00023027"/>
    </source>
</evidence>
<dbReference type="InterPro" id="IPR006140">
    <property type="entry name" value="D-isomer_DH_NAD-bd"/>
</dbReference>
<dbReference type="EC" id="1.1.1.95" evidence="5"/>
<sequence>MAKVSLEKDRIKFLLVEGVHQSAVDILRSSGYTNIEFHKGALDSEQLKESIRDAHFIGIRSRTHLTEEIFAAAEKLVAVGCFCIGTNQVDLIAAEKRGVPVFNAPFSNTRSVAELVIGELLLMLRGVPAANAKAHRGVWHKLAVGSYEARGKKLGIIGYGHIGMQLGVLAESLGMHVFFYDIENKLPLGNATQITQLSALLNMSDVVSLHVPETQSTQNMIGPQELAMMKPGALLINASRGTVVDIPALCKVLADKHLAGAAIDVFPQEPATNSDPFISPLCEFDNVILTPHIGGSTQEAQENIGIEVAGKLAKYSDNGSTLSAVNFPEVSLPMHGEQSRLLHIHENRPGILTAINTIFAEQEINIAAQYLQTSPSMGYVVIDIDASQDIANTALQLMKAIPGTIRARLLF</sequence>
<comment type="catalytic activity">
    <reaction evidence="13">
        <text>(2R)-3-phosphoglycerate + NAD(+) = 3-phosphooxypyruvate + NADH + H(+)</text>
        <dbReference type="Rhea" id="RHEA:12641"/>
        <dbReference type="ChEBI" id="CHEBI:15378"/>
        <dbReference type="ChEBI" id="CHEBI:18110"/>
        <dbReference type="ChEBI" id="CHEBI:57540"/>
        <dbReference type="ChEBI" id="CHEBI:57945"/>
        <dbReference type="ChEBI" id="CHEBI:58272"/>
        <dbReference type="EC" id="1.1.1.95"/>
    </reaction>
</comment>
<evidence type="ECO:0000256" key="2">
    <source>
        <dbReference type="ARBA" id="ARBA00005216"/>
    </source>
</evidence>
<evidence type="ECO:0000256" key="4">
    <source>
        <dbReference type="ARBA" id="ARBA00013001"/>
    </source>
</evidence>
<dbReference type="PROSITE" id="PS00065">
    <property type="entry name" value="D_2_HYDROXYACID_DH_1"/>
    <property type="match status" value="1"/>
</dbReference>
<comment type="pathway">
    <text evidence="2">Amino-acid biosynthesis; L-serine biosynthesis; L-serine from 3-phospho-D-glycerate: step 1/3.</text>
</comment>
<evidence type="ECO:0000256" key="11">
    <source>
        <dbReference type="ARBA" id="ARBA00030455"/>
    </source>
</evidence>
<keyword evidence="18" id="KW-1185">Reference proteome</keyword>
<dbReference type="Proteomes" id="UP000264980">
    <property type="component" value="Chromosome"/>
</dbReference>
<dbReference type="UniPathway" id="UPA00135">
    <property type="reaction ID" value="UER00196"/>
</dbReference>
<dbReference type="InterPro" id="IPR006139">
    <property type="entry name" value="D-isomer_2_OHA_DH_cat_dom"/>
</dbReference>
<organism evidence="17 18">
    <name type="scientific">Erwinia tracheiphila</name>
    <dbReference type="NCBI Taxonomy" id="65700"/>
    <lineage>
        <taxon>Bacteria</taxon>
        <taxon>Pseudomonadati</taxon>
        <taxon>Pseudomonadota</taxon>
        <taxon>Gammaproteobacteria</taxon>
        <taxon>Enterobacterales</taxon>
        <taxon>Erwiniaceae</taxon>
        <taxon>Erwinia</taxon>
    </lineage>
</organism>
<dbReference type="Pfam" id="PF22629">
    <property type="entry name" value="ACT_AHAS_ss"/>
    <property type="match status" value="1"/>
</dbReference>
<dbReference type="Pfam" id="PF02826">
    <property type="entry name" value="2-Hacid_dh_C"/>
    <property type="match status" value="1"/>
</dbReference>
<evidence type="ECO:0000256" key="8">
    <source>
        <dbReference type="ARBA" id="ARBA00023002"/>
    </source>
</evidence>
<dbReference type="SUPFAM" id="SSF51735">
    <property type="entry name" value="NAD(P)-binding Rossmann-fold domains"/>
    <property type="match status" value="1"/>
</dbReference>
<dbReference type="PROSITE" id="PS00670">
    <property type="entry name" value="D_2_HYDROXYACID_DH_2"/>
    <property type="match status" value="1"/>
</dbReference>
<dbReference type="STRING" id="65700.SY86_08520"/>
<evidence type="ECO:0000259" key="15">
    <source>
        <dbReference type="PROSITE" id="PS51671"/>
    </source>
</evidence>
<evidence type="ECO:0000256" key="13">
    <source>
        <dbReference type="ARBA" id="ARBA00048731"/>
    </source>
</evidence>
<dbReference type="CDD" id="cd12176">
    <property type="entry name" value="PGDH_3"/>
    <property type="match status" value="1"/>
</dbReference>
<dbReference type="InterPro" id="IPR045865">
    <property type="entry name" value="ACT-like_dom_sf"/>
</dbReference>
<dbReference type="InterPro" id="IPR036291">
    <property type="entry name" value="NAD(P)-bd_dom_sf"/>
</dbReference>
<accession>A0A0M2KES8</accession>
<comment type="function">
    <text evidence="1">Catalyzes the reversible oxidation of 3-phospho-D-glycerate to 3-phosphonooxypyruvate, the first step of the phosphorylated L-serine biosynthesis pathway. Also catalyzes the reversible oxidation of 2-hydroxyglutarate to 2-oxoglutarate.</text>
</comment>
<evidence type="ECO:0000256" key="1">
    <source>
        <dbReference type="ARBA" id="ARBA00003800"/>
    </source>
</evidence>
<dbReference type="Gene3D" id="3.40.50.720">
    <property type="entry name" value="NAD(P)-binding Rossmann-like Domain"/>
    <property type="match status" value="2"/>
</dbReference>
<evidence type="ECO:0000256" key="7">
    <source>
        <dbReference type="ARBA" id="ARBA00022605"/>
    </source>
</evidence>
<proteinExistence type="inferred from homology"/>
<evidence type="ECO:0000313" key="16">
    <source>
        <dbReference type="EMBL" id="AXF76817.1"/>
    </source>
</evidence>
<dbReference type="PROSITE" id="PS00671">
    <property type="entry name" value="D_2_HYDROXYACID_DH_3"/>
    <property type="match status" value="1"/>
</dbReference>
<dbReference type="PROSITE" id="PS51671">
    <property type="entry name" value="ACT"/>
    <property type="match status" value="1"/>
</dbReference>
<evidence type="ECO:0000313" key="18">
    <source>
        <dbReference type="Proteomes" id="UP000033924"/>
    </source>
</evidence>
<reference evidence="19" key="3">
    <citation type="submission" date="2016-01" db="EMBL/GenBank/DDBJ databases">
        <authorList>
            <person name="Shapiro L."/>
        </authorList>
    </citation>
    <scope>NUCLEOTIDE SEQUENCE [LARGE SCALE GENOMIC DNA]</scope>
    <source>
        <strain evidence="19">MDcuke</strain>
    </source>
</reference>
<dbReference type="PANTHER" id="PTHR43761:SF1">
    <property type="entry name" value="D-ISOMER SPECIFIC 2-HYDROXYACID DEHYDROGENASE CATALYTIC DOMAIN-CONTAINING PROTEIN-RELATED"/>
    <property type="match status" value="1"/>
</dbReference>
<dbReference type="GO" id="GO:0047545">
    <property type="term" value="F:(S)-2-hydroxyglutarate dehydrogenase activity"/>
    <property type="evidence" value="ECO:0007669"/>
    <property type="project" value="UniProtKB-ARBA"/>
</dbReference>
<dbReference type="SUPFAM" id="SSF52283">
    <property type="entry name" value="Formate/glycerate dehydrogenase catalytic domain-like"/>
    <property type="match status" value="1"/>
</dbReference>
<dbReference type="EMBL" id="CP013970">
    <property type="protein sequence ID" value="AXF76817.1"/>
    <property type="molecule type" value="Genomic_DNA"/>
</dbReference>
<dbReference type="GO" id="GO:0006564">
    <property type="term" value="P:L-serine biosynthetic process"/>
    <property type="evidence" value="ECO:0007669"/>
    <property type="project" value="UniProtKB-KW"/>
</dbReference>
<comment type="catalytic activity">
    <reaction evidence="12">
        <text>(R)-2-hydroxyglutarate + NAD(+) = 2-oxoglutarate + NADH + H(+)</text>
        <dbReference type="Rhea" id="RHEA:49612"/>
        <dbReference type="ChEBI" id="CHEBI:15378"/>
        <dbReference type="ChEBI" id="CHEBI:15801"/>
        <dbReference type="ChEBI" id="CHEBI:16810"/>
        <dbReference type="ChEBI" id="CHEBI:57540"/>
        <dbReference type="ChEBI" id="CHEBI:57945"/>
        <dbReference type="EC" id="1.1.1.399"/>
    </reaction>
</comment>
<dbReference type="NCBIfam" id="NF008759">
    <property type="entry name" value="PRK11790.1"/>
    <property type="match status" value="1"/>
</dbReference>
<dbReference type="EMBL" id="JXNU01000003">
    <property type="protein sequence ID" value="KKF35456.1"/>
    <property type="molecule type" value="Genomic_DNA"/>
</dbReference>
<gene>
    <name evidence="16" type="ORF">AV903_13440</name>
    <name evidence="17" type="ORF">SY86_08520</name>
</gene>
<dbReference type="PATRIC" id="fig|65700.7.peg.2159"/>
<feature type="domain" description="ACT" evidence="15">
    <location>
        <begin position="340"/>
        <end position="411"/>
    </location>
</feature>
<dbReference type="InterPro" id="IPR054480">
    <property type="entry name" value="AHAS_small-like_ACT"/>
</dbReference>
<dbReference type="Gene3D" id="3.30.70.260">
    <property type="match status" value="1"/>
</dbReference>
<dbReference type="GO" id="GO:0004617">
    <property type="term" value="F:phosphoglycerate dehydrogenase activity"/>
    <property type="evidence" value="ECO:0007669"/>
    <property type="project" value="UniProtKB-EC"/>
</dbReference>
<dbReference type="InterPro" id="IPR029753">
    <property type="entry name" value="D-isomer_DH_CS"/>
</dbReference>
<dbReference type="SUPFAM" id="SSF55021">
    <property type="entry name" value="ACT-like"/>
    <property type="match status" value="1"/>
</dbReference>
<dbReference type="CDD" id="cd04901">
    <property type="entry name" value="ACT_3PGDH"/>
    <property type="match status" value="1"/>
</dbReference>
<dbReference type="FunFam" id="3.40.50.720:FF:000041">
    <property type="entry name" value="D-3-phosphoglycerate dehydrogenase"/>
    <property type="match status" value="1"/>
</dbReference>
<evidence type="ECO:0000256" key="10">
    <source>
        <dbReference type="ARBA" id="ARBA00023299"/>
    </source>
</evidence>
<evidence type="ECO:0000256" key="5">
    <source>
        <dbReference type="ARBA" id="ARBA00013143"/>
    </source>
</evidence>
<dbReference type="EC" id="1.1.1.399" evidence="4"/>
<dbReference type="RefSeq" id="WP_016190267.1">
    <property type="nucleotide sequence ID" value="NZ_CP013970.1"/>
</dbReference>
<evidence type="ECO:0000256" key="3">
    <source>
        <dbReference type="ARBA" id="ARBA00005854"/>
    </source>
</evidence>
<keyword evidence="10" id="KW-0718">Serine biosynthesis</keyword>
<dbReference type="InterPro" id="IPR002912">
    <property type="entry name" value="ACT_dom"/>
</dbReference>
<dbReference type="Pfam" id="PF00389">
    <property type="entry name" value="2-Hacid_dh"/>
    <property type="match status" value="1"/>
</dbReference>
<dbReference type="AlphaFoldDB" id="A0A0M2KES8"/>
<evidence type="ECO:0000256" key="14">
    <source>
        <dbReference type="RuleBase" id="RU003719"/>
    </source>
</evidence>
<evidence type="ECO:0000256" key="12">
    <source>
        <dbReference type="ARBA" id="ARBA00048126"/>
    </source>
</evidence>
<name>A0A0M2KES8_9GAMM</name>
<evidence type="ECO:0000313" key="19">
    <source>
        <dbReference type="Proteomes" id="UP000264980"/>
    </source>
</evidence>
<dbReference type="InterPro" id="IPR029752">
    <property type="entry name" value="D-isomer_DH_CS1"/>
</dbReference>
<keyword evidence="8 14" id="KW-0560">Oxidoreductase</keyword>
<dbReference type="Proteomes" id="UP000033924">
    <property type="component" value="Unassembled WGS sequence"/>
</dbReference>
<dbReference type="FunFam" id="3.30.70.260:FF:000007">
    <property type="entry name" value="D-3-phosphoglycerate dehydrogenase"/>
    <property type="match status" value="1"/>
</dbReference>
<dbReference type="GO" id="GO:0051287">
    <property type="term" value="F:NAD binding"/>
    <property type="evidence" value="ECO:0007669"/>
    <property type="project" value="InterPro"/>
</dbReference>
<protein>
    <recommendedName>
        <fullName evidence="6">D-3-phosphoglycerate dehydrogenase</fullName>
        <ecNumber evidence="4">1.1.1.399</ecNumber>
        <ecNumber evidence="5">1.1.1.95</ecNumber>
    </recommendedName>
    <alternativeName>
        <fullName evidence="11">2-oxoglutarate reductase</fullName>
    </alternativeName>
</protein>
<keyword evidence="9" id="KW-0520">NAD</keyword>
<keyword evidence="7" id="KW-0028">Amino-acid biosynthesis</keyword>
<comment type="similarity">
    <text evidence="3 14">Belongs to the D-isomer specific 2-hydroxyacid dehydrogenase family.</text>
</comment>
<reference evidence="17 18" key="1">
    <citation type="submission" date="2015-01" db="EMBL/GenBank/DDBJ databases">
        <title>Erwinia tracheiphila.</title>
        <authorList>
            <person name="Shapiro L.R."/>
        </authorList>
    </citation>
    <scope>NUCLEOTIDE SEQUENCE [LARGE SCALE GENOMIC DNA]</scope>
    <source>
        <strain evidence="17 18">BuffGH</strain>
    </source>
</reference>
<evidence type="ECO:0000313" key="17">
    <source>
        <dbReference type="EMBL" id="KKF35456.1"/>
    </source>
</evidence>